<dbReference type="EMBL" id="LT670818">
    <property type="protein sequence ID" value="SHH56762.1"/>
    <property type="molecule type" value="Genomic_DNA"/>
</dbReference>
<dbReference type="Pfam" id="PF14403">
    <property type="entry name" value="CP_ATPgrasp_2"/>
    <property type="match status" value="1"/>
</dbReference>
<dbReference type="InterPro" id="IPR016450">
    <property type="entry name" value="UCP005522"/>
</dbReference>
<proteinExistence type="predicted"/>
<organism evidence="2 3">
    <name type="scientific">Bradyrhizobium erythrophlei</name>
    <dbReference type="NCBI Taxonomy" id="1437360"/>
    <lineage>
        <taxon>Bacteria</taxon>
        <taxon>Pseudomonadati</taxon>
        <taxon>Pseudomonadota</taxon>
        <taxon>Alphaproteobacteria</taxon>
        <taxon>Hyphomicrobiales</taxon>
        <taxon>Nitrobacteraceae</taxon>
        <taxon>Bradyrhizobium</taxon>
    </lineage>
</organism>
<name>A0A1M5U159_9BRAD</name>
<gene>
    <name evidence="2" type="ORF">SAMN05444169_8116</name>
</gene>
<reference evidence="2 3" key="1">
    <citation type="submission" date="2016-11" db="EMBL/GenBank/DDBJ databases">
        <authorList>
            <person name="Jaros S."/>
            <person name="Januszkiewicz K."/>
            <person name="Wedrychowicz H."/>
        </authorList>
    </citation>
    <scope>NUCLEOTIDE SEQUENCE [LARGE SCALE GENOMIC DNA]</scope>
    <source>
        <strain evidence="2 3">GAS242</strain>
    </source>
</reference>
<sequence>MAVAFDEMNGPGGDVRPAYQELSRWLKETPPDALEYRRQEAELLFRRIGITFAVYGDAEAQERLIPFDVIPRIMSGKEWGILEKGLKQRVRALNMFLRDIYHGRDVLRANIIPDDLIFQNPVFRPEMNGQEVPHDVYVHIAGIDIVRVDPENFYVLEDNARTPSGVSYMLENREIMMRLFPDLFARHRVAPVEKYPDELLSALRSVAPLSAAAEPTVALMTPGVYNSAYYEHSFLADKLGIELVEGRDLIVKNDEVFMRTTEGLKRVDVIYRRVDDDFLDPLTFRPDSALGVPGLMSAYAAGNITLANAVGTGIADDKAVYSYMPDIVKFYLGEEPILKNVPTWRCREPKDLAYVLDNLGELVVKEVHGSGGYGMLIGPAATKATIEAFRDKLKREPEGFIAQPTLALSTCPTCVQSGLAPRHVDLRPFVLTGSNHVTIVPGGLTRVALKEGSLVVNSSQGGGTKDTWILDE</sequence>
<dbReference type="RefSeq" id="WP_079571399.1">
    <property type="nucleotide sequence ID" value="NZ_LT670818.1"/>
</dbReference>
<dbReference type="Gene3D" id="3.40.50.11290">
    <property type="match status" value="1"/>
</dbReference>
<dbReference type="PANTHER" id="PTHR34595:SF7">
    <property type="entry name" value="SLL1039 PROTEIN"/>
    <property type="match status" value="1"/>
</dbReference>
<evidence type="ECO:0000313" key="2">
    <source>
        <dbReference type="EMBL" id="SHH56762.1"/>
    </source>
</evidence>
<dbReference type="OrthoDB" id="9804079at2"/>
<evidence type="ECO:0000259" key="1">
    <source>
        <dbReference type="Pfam" id="PF14403"/>
    </source>
</evidence>
<protein>
    <submittedName>
        <fullName evidence="2">Uncharacterized conserved protein, circularly permuted ATPgrasp superfamily</fullName>
    </submittedName>
</protein>
<dbReference type="AlphaFoldDB" id="A0A1M5U159"/>
<dbReference type="PANTHER" id="PTHR34595">
    <property type="entry name" value="BLR5612 PROTEIN"/>
    <property type="match status" value="1"/>
</dbReference>
<dbReference type="SUPFAM" id="SSF56059">
    <property type="entry name" value="Glutathione synthetase ATP-binding domain-like"/>
    <property type="match status" value="1"/>
</dbReference>
<dbReference type="Proteomes" id="UP000190675">
    <property type="component" value="Chromosome I"/>
</dbReference>
<feature type="domain" description="Circularly permuted ATP-grasp type 2" evidence="1">
    <location>
        <begin position="71"/>
        <end position="448"/>
    </location>
</feature>
<dbReference type="Gene3D" id="3.30.1490.270">
    <property type="match status" value="1"/>
</dbReference>
<dbReference type="InterPro" id="IPR051680">
    <property type="entry name" value="ATP-dep_Glu-Cys_Ligase-2"/>
</dbReference>
<dbReference type="InterPro" id="IPR025841">
    <property type="entry name" value="CP_ATPgrasp_2"/>
</dbReference>
<dbReference type="PIRSF" id="PIRSF005522">
    <property type="entry name" value="UCP005522"/>
    <property type="match status" value="1"/>
</dbReference>
<evidence type="ECO:0000313" key="3">
    <source>
        <dbReference type="Proteomes" id="UP000190675"/>
    </source>
</evidence>
<accession>A0A1M5U159</accession>